<keyword evidence="2" id="KW-1185">Reference proteome</keyword>
<name>A0ACB9EK34_ARCLA</name>
<protein>
    <submittedName>
        <fullName evidence="1">Uncharacterized protein</fullName>
    </submittedName>
</protein>
<reference evidence="1 2" key="2">
    <citation type="journal article" date="2022" name="Mol. Ecol. Resour.">
        <title>The genomes of chicory, endive, great burdock and yacon provide insights into Asteraceae paleo-polyploidization history and plant inulin production.</title>
        <authorList>
            <person name="Fan W."/>
            <person name="Wang S."/>
            <person name="Wang H."/>
            <person name="Wang A."/>
            <person name="Jiang F."/>
            <person name="Liu H."/>
            <person name="Zhao H."/>
            <person name="Xu D."/>
            <person name="Zhang Y."/>
        </authorList>
    </citation>
    <scope>NUCLEOTIDE SEQUENCE [LARGE SCALE GENOMIC DNA]</scope>
    <source>
        <strain evidence="2">cv. Niubang</strain>
    </source>
</reference>
<comment type="caution">
    <text evidence="1">The sequence shown here is derived from an EMBL/GenBank/DDBJ whole genome shotgun (WGS) entry which is preliminary data.</text>
</comment>
<accession>A0ACB9EK34</accession>
<proteinExistence type="predicted"/>
<dbReference type="EMBL" id="CM042048">
    <property type="protein sequence ID" value="KAI3759005.1"/>
    <property type="molecule type" value="Genomic_DNA"/>
</dbReference>
<sequence>MMAAAEPSYHQHFDAPGIQSYAPGIQLVVNRGGISDFDLQISSTMVCWILFWRSKNLITITIGNNISTSLMSSPDGTGTASSYPAGTPASSLAGPASSSVSYSSSPAGSHVFP</sequence>
<gene>
    <name evidence="1" type="ORF">L6452_06578</name>
</gene>
<organism evidence="1 2">
    <name type="scientific">Arctium lappa</name>
    <name type="common">Greater burdock</name>
    <name type="synonym">Lappa major</name>
    <dbReference type="NCBI Taxonomy" id="4217"/>
    <lineage>
        <taxon>Eukaryota</taxon>
        <taxon>Viridiplantae</taxon>
        <taxon>Streptophyta</taxon>
        <taxon>Embryophyta</taxon>
        <taxon>Tracheophyta</taxon>
        <taxon>Spermatophyta</taxon>
        <taxon>Magnoliopsida</taxon>
        <taxon>eudicotyledons</taxon>
        <taxon>Gunneridae</taxon>
        <taxon>Pentapetalae</taxon>
        <taxon>asterids</taxon>
        <taxon>campanulids</taxon>
        <taxon>Asterales</taxon>
        <taxon>Asteraceae</taxon>
        <taxon>Carduoideae</taxon>
        <taxon>Cardueae</taxon>
        <taxon>Arctiinae</taxon>
        <taxon>Arctium</taxon>
    </lineage>
</organism>
<evidence type="ECO:0000313" key="1">
    <source>
        <dbReference type="EMBL" id="KAI3759005.1"/>
    </source>
</evidence>
<evidence type="ECO:0000313" key="2">
    <source>
        <dbReference type="Proteomes" id="UP001055879"/>
    </source>
</evidence>
<dbReference type="Proteomes" id="UP001055879">
    <property type="component" value="Linkage Group LG02"/>
</dbReference>
<reference evidence="2" key="1">
    <citation type="journal article" date="2022" name="Mol. Ecol. Resour.">
        <title>The genomes of chicory, endive, great burdock and yacon provide insights into Asteraceae palaeo-polyploidization history and plant inulin production.</title>
        <authorList>
            <person name="Fan W."/>
            <person name="Wang S."/>
            <person name="Wang H."/>
            <person name="Wang A."/>
            <person name="Jiang F."/>
            <person name="Liu H."/>
            <person name="Zhao H."/>
            <person name="Xu D."/>
            <person name="Zhang Y."/>
        </authorList>
    </citation>
    <scope>NUCLEOTIDE SEQUENCE [LARGE SCALE GENOMIC DNA]</scope>
    <source>
        <strain evidence="2">cv. Niubang</strain>
    </source>
</reference>